<evidence type="ECO:0000313" key="2">
    <source>
        <dbReference type="EMBL" id="TID13428.1"/>
    </source>
</evidence>
<keyword evidence="3" id="KW-1185">Reference proteome</keyword>
<comment type="caution">
    <text evidence="2">The sequence shown here is derived from an EMBL/GenBank/DDBJ whole genome shotgun (WGS) entry which is preliminary data.</text>
</comment>
<dbReference type="EMBL" id="SNSC02000026">
    <property type="protein sequence ID" value="TID13428.1"/>
    <property type="molecule type" value="Genomic_DNA"/>
</dbReference>
<feature type="compositionally biased region" description="Acidic residues" evidence="1">
    <location>
        <begin position="56"/>
        <end position="78"/>
    </location>
</feature>
<organism evidence="2 3">
    <name type="scientific">Venturia nashicola</name>
    <dbReference type="NCBI Taxonomy" id="86259"/>
    <lineage>
        <taxon>Eukaryota</taxon>
        <taxon>Fungi</taxon>
        <taxon>Dikarya</taxon>
        <taxon>Ascomycota</taxon>
        <taxon>Pezizomycotina</taxon>
        <taxon>Dothideomycetes</taxon>
        <taxon>Pleosporomycetidae</taxon>
        <taxon>Venturiales</taxon>
        <taxon>Venturiaceae</taxon>
        <taxon>Venturia</taxon>
    </lineage>
</organism>
<gene>
    <name evidence="2" type="ORF">E6O75_ATG11344</name>
</gene>
<reference evidence="2 3" key="1">
    <citation type="submission" date="2019-04" db="EMBL/GenBank/DDBJ databases">
        <title>High contiguity whole genome sequence and gene annotation resource for two Venturia nashicola isolates.</title>
        <authorList>
            <person name="Prokchorchik M."/>
            <person name="Won K."/>
            <person name="Lee Y."/>
            <person name="Choi E.D."/>
            <person name="Segonzac C."/>
            <person name="Sohn K.H."/>
        </authorList>
    </citation>
    <scope>NUCLEOTIDE SEQUENCE [LARGE SCALE GENOMIC DNA]</scope>
    <source>
        <strain evidence="2 3">PRI2</strain>
    </source>
</reference>
<keyword evidence="2" id="KW-0808">Transferase</keyword>
<dbReference type="AlphaFoldDB" id="A0A4Z1NL32"/>
<proteinExistence type="predicted"/>
<evidence type="ECO:0000313" key="3">
    <source>
        <dbReference type="Proteomes" id="UP000298493"/>
    </source>
</evidence>
<accession>A0A4Z1NL32</accession>
<feature type="region of interest" description="Disordered" evidence="1">
    <location>
        <begin position="1"/>
        <end position="87"/>
    </location>
</feature>
<protein>
    <submittedName>
        <fullName evidence="2">Ubiquitin-protein transferase</fullName>
    </submittedName>
</protein>
<evidence type="ECO:0000256" key="1">
    <source>
        <dbReference type="SAM" id="MobiDB-lite"/>
    </source>
</evidence>
<sequence>MPSPSPTDPTTLLPSPFPNTPDQIPAPSPVQATTASIYAPGQDPEEPPLPPQSTDHDEEEVEEDEEDDDYPELQEDQGESLLPPRPFHPFFTLINDAANGETYHPATYYVFADDDPDVLTTATLHALEAQSLRYPEDEETVDPRNHGDEERYLVVDMHEDGTRVKEIKSLSSKWAVTGAEIRGAPTFQQEGGAVGEVGAGNEGLMLMIEGMGMDVPVSGSEAKDKTGREMAKKARARELLEEARKRGQGDVIKGMEELAVGVGGSLGILDKIVGVGE</sequence>
<dbReference type="STRING" id="86259.A0A4Z1NL32"/>
<dbReference type="Proteomes" id="UP000298493">
    <property type="component" value="Unassembled WGS sequence"/>
</dbReference>
<name>A0A4Z1NL32_9PEZI</name>
<feature type="compositionally biased region" description="Pro residues" evidence="1">
    <location>
        <begin position="15"/>
        <end position="28"/>
    </location>
</feature>
<dbReference type="GO" id="GO:0016740">
    <property type="term" value="F:transferase activity"/>
    <property type="evidence" value="ECO:0007669"/>
    <property type="project" value="UniProtKB-KW"/>
</dbReference>